<gene>
    <name evidence="1" type="ORF">JTBB02_V1_10047</name>
</gene>
<reference evidence="1" key="1">
    <citation type="submission" date="2019-07" db="EMBL/GenBank/DDBJ databases">
        <authorList>
            <person name="Weber M."/>
            <person name="Kostadinov I."/>
            <person name="Kostadinov D I."/>
        </authorList>
    </citation>
    <scope>NUCLEOTIDE SEQUENCE</scope>
    <source>
        <strain evidence="1">Gfbio:sag-sample-b02:053724c1-46a9-4a36-b237-ea2bf867836b</strain>
    </source>
</reference>
<organism evidence="1">
    <name type="scientific">uncultured Woeseiaceae bacterium</name>
    <dbReference type="NCBI Taxonomy" id="1983305"/>
    <lineage>
        <taxon>Bacteria</taxon>
        <taxon>Pseudomonadati</taxon>
        <taxon>Pseudomonadota</taxon>
        <taxon>Gammaproteobacteria</taxon>
        <taxon>Woeseiales</taxon>
        <taxon>Woeseiaceae</taxon>
        <taxon>environmental samples</taxon>
    </lineage>
</organism>
<sequence length="44" mass="4907">MKAGQLVVITWVLEKDLVYLLEESGSVEPLIGFTEDLSVDILNE</sequence>
<evidence type="ECO:0000313" key="1">
    <source>
        <dbReference type="EMBL" id="VUX54868.1"/>
    </source>
</evidence>
<dbReference type="AlphaFoldDB" id="A0A7D9H5E4"/>
<proteinExistence type="predicted"/>
<accession>A0A7D9H5E4</accession>
<dbReference type="EMBL" id="LR633966">
    <property type="protein sequence ID" value="VUX54868.1"/>
    <property type="molecule type" value="Genomic_DNA"/>
</dbReference>
<name>A0A7D9H5E4_9GAMM</name>
<protein>
    <submittedName>
        <fullName evidence="1">Uncharacterized protein</fullName>
    </submittedName>
</protein>